<feature type="domain" description="CUB" evidence="2">
    <location>
        <begin position="229"/>
        <end position="296"/>
    </location>
</feature>
<dbReference type="Proteomes" id="UP000318571">
    <property type="component" value="Chromosome 8"/>
</dbReference>
<comment type="caution">
    <text evidence="3">The sequence shown here is derived from an EMBL/GenBank/DDBJ whole genome shotgun (WGS) entry which is preliminary data.</text>
</comment>
<keyword evidence="1" id="KW-0732">Signal</keyword>
<dbReference type="PANTHER" id="PTHR33236:SF5">
    <property type="entry name" value="CUB DOMAIN-CONTAINING PROTEIN"/>
    <property type="match status" value="1"/>
</dbReference>
<evidence type="ECO:0000313" key="4">
    <source>
        <dbReference type="Proteomes" id="UP000318571"/>
    </source>
</evidence>
<dbReference type="Pfam" id="PF26080">
    <property type="entry name" value="CUB_animal"/>
    <property type="match status" value="1"/>
</dbReference>
<evidence type="ECO:0000256" key="1">
    <source>
        <dbReference type="SAM" id="SignalP"/>
    </source>
</evidence>
<evidence type="ECO:0000313" key="3">
    <source>
        <dbReference type="EMBL" id="TRY61311.1"/>
    </source>
</evidence>
<dbReference type="OMA" id="TCAITIR"/>
<sequence length="308" mass="32750">MVSRHCLCVLWMVIFVFGGAVSQKDNQTNVRQKKLLSIFNIVTFKNEGCTSTGAGNDGGTCLTATECTSKGGSASGNCAAGFGVCCVFSLTGACASGQTVSQNCTYIRNSGYPSADTTVSETCTYNFDRICDNLCQIRLDFDTLNSLSSATGLCGTAADAITVTSPFSSSATAFPPTVCGTLTGQHMYFETGTTGTAGALSLAKGTTDGSRNYQIKVTYYTCDNLAKAPPGCTQYFTGESGSFQSYNYQGNQLLQSMNYNNCFRQEEGFCRLQISEATAMTPDPFILSADPTKTVHDCSELSYVSFMT</sequence>
<accession>A0A553N798</accession>
<dbReference type="InterPro" id="IPR058698">
    <property type="entry name" value="CUB_metazoa"/>
</dbReference>
<protein>
    <recommendedName>
        <fullName evidence="2">CUB domain-containing protein</fullName>
    </recommendedName>
</protein>
<reference evidence="3 4" key="1">
    <citation type="journal article" date="2018" name="Nat. Ecol. Evol.">
        <title>Genomic signatures of mitonuclear coevolution across populations of Tigriopus californicus.</title>
        <authorList>
            <person name="Barreto F.S."/>
            <person name="Watson E.T."/>
            <person name="Lima T.G."/>
            <person name="Willett C.S."/>
            <person name="Edmands S."/>
            <person name="Li W."/>
            <person name="Burton R.S."/>
        </authorList>
    </citation>
    <scope>NUCLEOTIDE SEQUENCE [LARGE SCALE GENOMIC DNA]</scope>
    <source>
        <strain evidence="3 4">San Diego</strain>
    </source>
</reference>
<feature type="signal peptide" evidence="1">
    <location>
        <begin position="1"/>
        <end position="22"/>
    </location>
</feature>
<evidence type="ECO:0000259" key="2">
    <source>
        <dbReference type="Pfam" id="PF26080"/>
    </source>
</evidence>
<dbReference type="STRING" id="6832.A0A553N798"/>
<name>A0A553N798_TIGCA</name>
<feature type="chain" id="PRO_5021979480" description="CUB domain-containing protein" evidence="1">
    <location>
        <begin position="23"/>
        <end position="308"/>
    </location>
</feature>
<proteinExistence type="predicted"/>
<feature type="non-terminal residue" evidence="3">
    <location>
        <position position="308"/>
    </location>
</feature>
<dbReference type="PANTHER" id="PTHR33236">
    <property type="entry name" value="INTRAFLAGELLAR TRANSPORT PROTEIN 122 FAMILY PROTEIN-RELATED"/>
    <property type="match status" value="1"/>
</dbReference>
<dbReference type="AlphaFoldDB" id="A0A553N798"/>
<keyword evidence="4" id="KW-1185">Reference proteome</keyword>
<organism evidence="3 4">
    <name type="scientific">Tigriopus californicus</name>
    <name type="common">Marine copepod</name>
    <dbReference type="NCBI Taxonomy" id="6832"/>
    <lineage>
        <taxon>Eukaryota</taxon>
        <taxon>Metazoa</taxon>
        <taxon>Ecdysozoa</taxon>
        <taxon>Arthropoda</taxon>
        <taxon>Crustacea</taxon>
        <taxon>Multicrustacea</taxon>
        <taxon>Hexanauplia</taxon>
        <taxon>Copepoda</taxon>
        <taxon>Harpacticoida</taxon>
        <taxon>Harpacticidae</taxon>
        <taxon>Tigriopus</taxon>
    </lineage>
</organism>
<dbReference type="EMBL" id="VCGU01000459">
    <property type="protein sequence ID" value="TRY61311.1"/>
    <property type="molecule type" value="Genomic_DNA"/>
</dbReference>
<gene>
    <name evidence="3" type="ORF">TCAL_12284</name>
</gene>